<evidence type="ECO:0000313" key="8">
    <source>
        <dbReference type="EMBL" id="KKS23876.1"/>
    </source>
</evidence>
<name>A0A0G0ZPA5_9BACT</name>
<gene>
    <name evidence="8" type="ORF">UU82_C0017G0010</name>
</gene>
<evidence type="ECO:0000256" key="6">
    <source>
        <dbReference type="ARBA" id="ARBA00023316"/>
    </source>
</evidence>
<dbReference type="AlphaFoldDB" id="A0A0G0ZPA5"/>
<comment type="caution">
    <text evidence="8">The sequence shown here is derived from an EMBL/GenBank/DDBJ whole genome shotgun (WGS) entry which is preliminary data.</text>
</comment>
<keyword evidence="2 7" id="KW-0812">Transmembrane</keyword>
<dbReference type="GO" id="GO:0016829">
    <property type="term" value="F:lyase activity"/>
    <property type="evidence" value="ECO:0007669"/>
    <property type="project" value="UniProtKB-KW"/>
</dbReference>
<dbReference type="PATRIC" id="fig|1618755.3.peg.368"/>
<evidence type="ECO:0000256" key="7">
    <source>
        <dbReference type="SAM" id="Phobius"/>
    </source>
</evidence>
<keyword evidence="4 7" id="KW-0472">Membrane</keyword>
<evidence type="ECO:0000256" key="3">
    <source>
        <dbReference type="ARBA" id="ARBA00022989"/>
    </source>
</evidence>
<reference evidence="8 9" key="1">
    <citation type="journal article" date="2015" name="Nature">
        <title>rRNA introns, odd ribosomes, and small enigmatic genomes across a large radiation of phyla.</title>
        <authorList>
            <person name="Brown C.T."/>
            <person name="Hug L.A."/>
            <person name="Thomas B.C."/>
            <person name="Sharon I."/>
            <person name="Castelle C.J."/>
            <person name="Singh A."/>
            <person name="Wilkins M.J."/>
            <person name="Williams K.H."/>
            <person name="Banfield J.F."/>
        </authorList>
    </citation>
    <scope>NUCLEOTIDE SEQUENCE [LARGE SCALE GENOMIC DNA]</scope>
</reference>
<sequence length="273" mass="31478">MFSWNGIQSLEFQQDMKKYILILFTLFASIILFIVFFYKFDPSLLAQLSFYANLANPYMRIVRVEEGLRKEEIAKVMADKLDWGEKEKEDFINSANVEGHYFPKTYLIYKDENPSAVVATMLDEFSAQIGKIKKPKTKQIINEDTALNIASIIQREAAGKKDMNLISGIIWNRIFSGMKLQIDATLQYAKGSEKDGWWEPVAPEDKKIKSSYNTYLYKGLPPGAIANPGLDAISAVFNPRKTDCLFYLHDRNRKIHCAKTYETHKKNIEIYLK</sequence>
<keyword evidence="6" id="KW-0961">Cell wall biogenesis/degradation</keyword>
<keyword evidence="5 8" id="KW-0456">Lyase</keyword>
<evidence type="ECO:0000256" key="2">
    <source>
        <dbReference type="ARBA" id="ARBA00022692"/>
    </source>
</evidence>
<dbReference type="GO" id="GO:0071555">
    <property type="term" value="P:cell wall organization"/>
    <property type="evidence" value="ECO:0007669"/>
    <property type="project" value="UniProtKB-KW"/>
</dbReference>
<protein>
    <submittedName>
        <fullName evidence="8">Aminodeoxychorismate lyase</fullName>
    </submittedName>
</protein>
<dbReference type="PANTHER" id="PTHR30518">
    <property type="entry name" value="ENDOLYTIC MUREIN TRANSGLYCOSYLASE"/>
    <property type="match status" value="1"/>
</dbReference>
<accession>A0A0G0ZPA5</accession>
<evidence type="ECO:0000256" key="5">
    <source>
        <dbReference type="ARBA" id="ARBA00023239"/>
    </source>
</evidence>
<organism evidence="8 9">
    <name type="scientific">Candidatus Nomurabacteria bacterium GW2011_GWC2_41_8</name>
    <dbReference type="NCBI Taxonomy" id="1618755"/>
    <lineage>
        <taxon>Bacteria</taxon>
        <taxon>Candidatus Nomuraibacteriota</taxon>
    </lineage>
</organism>
<keyword evidence="1" id="KW-1003">Cell membrane</keyword>
<dbReference type="InterPro" id="IPR003770">
    <property type="entry name" value="MLTG-like"/>
</dbReference>
<dbReference type="Proteomes" id="UP000033949">
    <property type="component" value="Unassembled WGS sequence"/>
</dbReference>
<evidence type="ECO:0000313" key="9">
    <source>
        <dbReference type="Proteomes" id="UP000033949"/>
    </source>
</evidence>
<proteinExistence type="predicted"/>
<feature type="transmembrane region" description="Helical" evidence="7">
    <location>
        <begin position="20"/>
        <end position="38"/>
    </location>
</feature>
<dbReference type="NCBIfam" id="TIGR00247">
    <property type="entry name" value="endolytic transglycosylase MltG"/>
    <property type="match status" value="1"/>
</dbReference>
<dbReference type="EMBL" id="LCCC01000017">
    <property type="protein sequence ID" value="KKS23876.1"/>
    <property type="molecule type" value="Genomic_DNA"/>
</dbReference>
<evidence type="ECO:0000256" key="1">
    <source>
        <dbReference type="ARBA" id="ARBA00022475"/>
    </source>
</evidence>
<keyword evidence="3 7" id="KW-1133">Transmembrane helix</keyword>
<dbReference type="Pfam" id="PF02618">
    <property type="entry name" value="YceG"/>
    <property type="match status" value="1"/>
</dbReference>
<evidence type="ECO:0000256" key="4">
    <source>
        <dbReference type="ARBA" id="ARBA00023136"/>
    </source>
</evidence>
<dbReference type="PANTHER" id="PTHR30518:SF2">
    <property type="entry name" value="ENDOLYTIC MUREIN TRANSGLYCOSYLASE"/>
    <property type="match status" value="1"/>
</dbReference>